<keyword evidence="3" id="KW-1003">Cell membrane</keyword>
<dbReference type="AlphaFoldDB" id="A0A6J7HYI1"/>
<dbReference type="InterPro" id="IPR001851">
    <property type="entry name" value="ABC_transp_permease"/>
</dbReference>
<evidence type="ECO:0000256" key="1">
    <source>
        <dbReference type="ARBA" id="ARBA00004651"/>
    </source>
</evidence>
<dbReference type="GO" id="GO:0005886">
    <property type="term" value="C:plasma membrane"/>
    <property type="evidence" value="ECO:0007669"/>
    <property type="project" value="UniProtKB-SubCell"/>
</dbReference>
<dbReference type="PANTHER" id="PTHR32196:SF21">
    <property type="entry name" value="ABC TRANSPORTER PERMEASE PROTEIN YPHD-RELATED"/>
    <property type="match status" value="1"/>
</dbReference>
<keyword evidence="5 8" id="KW-0812">Transmembrane</keyword>
<evidence type="ECO:0000256" key="7">
    <source>
        <dbReference type="ARBA" id="ARBA00023136"/>
    </source>
</evidence>
<dbReference type="EMBL" id="CAFBMR010000078">
    <property type="protein sequence ID" value="CAB4923310.1"/>
    <property type="molecule type" value="Genomic_DNA"/>
</dbReference>
<gene>
    <name evidence="9" type="ORF">UFOPK3610_01537</name>
</gene>
<comment type="subcellular location">
    <subcellularLocation>
        <location evidence="1">Cell membrane</location>
        <topology evidence="1">Multi-pass membrane protein</topology>
    </subcellularLocation>
</comment>
<proteinExistence type="predicted"/>
<feature type="transmembrane region" description="Helical" evidence="8">
    <location>
        <begin position="20"/>
        <end position="38"/>
    </location>
</feature>
<evidence type="ECO:0000256" key="3">
    <source>
        <dbReference type="ARBA" id="ARBA00022475"/>
    </source>
</evidence>
<keyword evidence="6 8" id="KW-1133">Transmembrane helix</keyword>
<keyword evidence="4" id="KW-0997">Cell inner membrane</keyword>
<evidence type="ECO:0000256" key="4">
    <source>
        <dbReference type="ARBA" id="ARBA00022519"/>
    </source>
</evidence>
<evidence type="ECO:0000256" key="8">
    <source>
        <dbReference type="SAM" id="Phobius"/>
    </source>
</evidence>
<protein>
    <submittedName>
        <fullName evidence="9">Unannotated protein</fullName>
    </submittedName>
</protein>
<feature type="transmembrane region" description="Helical" evidence="8">
    <location>
        <begin position="96"/>
        <end position="118"/>
    </location>
</feature>
<accession>A0A6J7HYI1</accession>
<dbReference type="Pfam" id="PF02653">
    <property type="entry name" value="BPD_transp_2"/>
    <property type="match status" value="1"/>
</dbReference>
<name>A0A6J7HYI1_9ZZZZ</name>
<feature type="transmembrane region" description="Helical" evidence="8">
    <location>
        <begin position="246"/>
        <end position="264"/>
    </location>
</feature>
<keyword evidence="2" id="KW-0813">Transport</keyword>
<feature type="transmembrane region" description="Helical" evidence="8">
    <location>
        <begin position="298"/>
        <end position="317"/>
    </location>
</feature>
<feature type="transmembrane region" description="Helical" evidence="8">
    <location>
        <begin position="44"/>
        <end position="65"/>
    </location>
</feature>
<dbReference type="GO" id="GO:0022857">
    <property type="term" value="F:transmembrane transporter activity"/>
    <property type="evidence" value="ECO:0007669"/>
    <property type="project" value="InterPro"/>
</dbReference>
<feature type="transmembrane region" description="Helical" evidence="8">
    <location>
        <begin position="271"/>
        <end position="292"/>
    </location>
</feature>
<feature type="transmembrane region" description="Helical" evidence="8">
    <location>
        <begin position="125"/>
        <end position="143"/>
    </location>
</feature>
<keyword evidence="7 8" id="KW-0472">Membrane</keyword>
<reference evidence="9" key="1">
    <citation type="submission" date="2020-05" db="EMBL/GenBank/DDBJ databases">
        <authorList>
            <person name="Chiriac C."/>
            <person name="Salcher M."/>
            <person name="Ghai R."/>
            <person name="Kavagutti S V."/>
        </authorList>
    </citation>
    <scope>NUCLEOTIDE SEQUENCE</scope>
</reference>
<feature type="transmembrane region" description="Helical" evidence="8">
    <location>
        <begin position="211"/>
        <end position="234"/>
    </location>
</feature>
<organism evidence="9">
    <name type="scientific">freshwater metagenome</name>
    <dbReference type="NCBI Taxonomy" id="449393"/>
    <lineage>
        <taxon>unclassified sequences</taxon>
        <taxon>metagenomes</taxon>
        <taxon>ecological metagenomes</taxon>
    </lineage>
</organism>
<sequence length="345" mass="35590">MSAQARMKPRFSANEQKWPIFLMIGLVILTFAIPPLFHHSSSAFTIYNALQNTATLGLVALGLGLTMVVGEFDLSIAGTYALGGMVAVKLGTGNPLVGILAGVGVCVVFGLIQGLIIAKLKINSMALTLGGYLVALGLTGTIGDNKSQSFSNYDIGIALNQPIATLFSIRIFIGIAVFLAVFLLMNLTNLGRGMRATGGGRRASRTAGVRVDAIVIGTFGASAGLAALGGIIQAYCTATATSNPGLFPLIFAVTACLLGGVGLAGGRGGAFGIACGALTIALLAELFSTVAAPQYVSGLFTGLLLIVVTTAASPYVIRKWRERRIDKSLKLENKVLVTSDSSSKS</sequence>
<evidence type="ECO:0000256" key="5">
    <source>
        <dbReference type="ARBA" id="ARBA00022692"/>
    </source>
</evidence>
<evidence type="ECO:0000313" key="9">
    <source>
        <dbReference type="EMBL" id="CAB4923310.1"/>
    </source>
</evidence>
<evidence type="ECO:0000256" key="2">
    <source>
        <dbReference type="ARBA" id="ARBA00022448"/>
    </source>
</evidence>
<dbReference type="PANTHER" id="PTHR32196">
    <property type="entry name" value="ABC TRANSPORTER PERMEASE PROTEIN YPHD-RELATED-RELATED"/>
    <property type="match status" value="1"/>
</dbReference>
<dbReference type="CDD" id="cd06579">
    <property type="entry name" value="TM_PBP1_transp_AraH_like"/>
    <property type="match status" value="1"/>
</dbReference>
<feature type="transmembrane region" description="Helical" evidence="8">
    <location>
        <begin position="163"/>
        <end position="185"/>
    </location>
</feature>
<evidence type="ECO:0000256" key="6">
    <source>
        <dbReference type="ARBA" id="ARBA00022989"/>
    </source>
</evidence>